<proteinExistence type="predicted"/>
<feature type="transmembrane region" description="Helical" evidence="1">
    <location>
        <begin position="40"/>
        <end position="59"/>
    </location>
</feature>
<dbReference type="Pfam" id="PF09838">
    <property type="entry name" value="DUF2065"/>
    <property type="match status" value="1"/>
</dbReference>
<dbReference type="InterPro" id="IPR019201">
    <property type="entry name" value="DUF2065"/>
</dbReference>
<dbReference type="RefSeq" id="WP_095494703.1">
    <property type="nucleotide sequence ID" value="NZ_NPKJ01000060.1"/>
</dbReference>
<keyword evidence="1" id="KW-0812">Transmembrane</keyword>
<evidence type="ECO:0008006" key="4">
    <source>
        <dbReference type="Google" id="ProtNLM"/>
    </source>
</evidence>
<sequence length="62" mass="6291">MQDFLAAIGLVLVVEGLVYGGFPGLAKKLAGEVLSMPENALRVAGLIAIAVGVGLVWLVRGG</sequence>
<evidence type="ECO:0000313" key="3">
    <source>
        <dbReference type="Proteomes" id="UP000216442"/>
    </source>
</evidence>
<keyword evidence="3" id="KW-1185">Reference proteome</keyword>
<name>A0A271LGP6_9HYPH</name>
<keyword evidence="1" id="KW-0472">Membrane</keyword>
<reference evidence="2 3" key="1">
    <citation type="submission" date="2017-08" db="EMBL/GenBank/DDBJ databases">
        <title>Mesorhizobium wenxinae sp. nov., a novel rhizobial species isolated from root nodules of chickpea (Cicer arietinum L.).</title>
        <authorList>
            <person name="Zhang J."/>
        </authorList>
    </citation>
    <scope>NUCLEOTIDE SEQUENCE [LARGE SCALE GENOMIC DNA]</scope>
    <source>
        <strain evidence="2 3">SDW018</strain>
    </source>
</reference>
<gene>
    <name evidence="2" type="ORF">CIT26_23095</name>
</gene>
<evidence type="ECO:0000313" key="2">
    <source>
        <dbReference type="EMBL" id="PAQ07269.1"/>
    </source>
</evidence>
<comment type="caution">
    <text evidence="2">The sequence shown here is derived from an EMBL/GenBank/DDBJ whole genome shotgun (WGS) entry which is preliminary data.</text>
</comment>
<keyword evidence="1" id="KW-1133">Transmembrane helix</keyword>
<organism evidence="2 3">
    <name type="scientific">Mesorhizobium temperatum</name>
    <dbReference type="NCBI Taxonomy" id="241416"/>
    <lineage>
        <taxon>Bacteria</taxon>
        <taxon>Pseudomonadati</taxon>
        <taxon>Pseudomonadota</taxon>
        <taxon>Alphaproteobacteria</taxon>
        <taxon>Hyphomicrobiales</taxon>
        <taxon>Phyllobacteriaceae</taxon>
        <taxon>Mesorhizobium</taxon>
    </lineage>
</organism>
<dbReference type="Proteomes" id="UP000216442">
    <property type="component" value="Unassembled WGS sequence"/>
</dbReference>
<protein>
    <recommendedName>
        <fullName evidence="4">DUF2065 domain-containing protein</fullName>
    </recommendedName>
</protein>
<dbReference type="PANTHER" id="PTHR38602">
    <property type="entry name" value="INNER MEMBRANE PROTEIN-RELATED"/>
    <property type="match status" value="1"/>
</dbReference>
<dbReference type="EMBL" id="NPKJ01000060">
    <property type="protein sequence ID" value="PAQ07269.1"/>
    <property type="molecule type" value="Genomic_DNA"/>
</dbReference>
<dbReference type="AlphaFoldDB" id="A0A271LGP6"/>
<evidence type="ECO:0000256" key="1">
    <source>
        <dbReference type="SAM" id="Phobius"/>
    </source>
</evidence>
<dbReference type="PANTHER" id="PTHR38602:SF1">
    <property type="entry name" value="INNER MEMBRANE PROTEIN"/>
    <property type="match status" value="1"/>
</dbReference>
<accession>A0A271LGP6</accession>